<dbReference type="EMBL" id="GBRH01196036">
    <property type="protein sequence ID" value="JAE01860.1"/>
    <property type="molecule type" value="Transcribed_RNA"/>
</dbReference>
<reference evidence="1" key="1">
    <citation type="submission" date="2014-09" db="EMBL/GenBank/DDBJ databases">
        <authorList>
            <person name="Magalhaes I.L.F."/>
            <person name="Oliveira U."/>
            <person name="Santos F.R."/>
            <person name="Vidigal T.H.D.A."/>
            <person name="Brescovit A.D."/>
            <person name="Santos A.J."/>
        </authorList>
    </citation>
    <scope>NUCLEOTIDE SEQUENCE</scope>
    <source>
        <tissue evidence="1">Shoot tissue taken approximately 20 cm above the soil surface</tissue>
    </source>
</reference>
<evidence type="ECO:0000313" key="1">
    <source>
        <dbReference type="EMBL" id="JAE01860.1"/>
    </source>
</evidence>
<name>A0A0A9EM70_ARUDO</name>
<protein>
    <submittedName>
        <fullName evidence="1">Uncharacterized protein</fullName>
    </submittedName>
</protein>
<proteinExistence type="predicted"/>
<organism evidence="1">
    <name type="scientific">Arundo donax</name>
    <name type="common">Giant reed</name>
    <name type="synonym">Donax arundinaceus</name>
    <dbReference type="NCBI Taxonomy" id="35708"/>
    <lineage>
        <taxon>Eukaryota</taxon>
        <taxon>Viridiplantae</taxon>
        <taxon>Streptophyta</taxon>
        <taxon>Embryophyta</taxon>
        <taxon>Tracheophyta</taxon>
        <taxon>Spermatophyta</taxon>
        <taxon>Magnoliopsida</taxon>
        <taxon>Liliopsida</taxon>
        <taxon>Poales</taxon>
        <taxon>Poaceae</taxon>
        <taxon>PACMAD clade</taxon>
        <taxon>Arundinoideae</taxon>
        <taxon>Arundineae</taxon>
        <taxon>Arundo</taxon>
    </lineage>
</organism>
<reference evidence="1" key="2">
    <citation type="journal article" date="2015" name="Data Brief">
        <title>Shoot transcriptome of the giant reed, Arundo donax.</title>
        <authorList>
            <person name="Barrero R.A."/>
            <person name="Guerrero F.D."/>
            <person name="Moolhuijzen P."/>
            <person name="Goolsby J.A."/>
            <person name="Tidwell J."/>
            <person name="Bellgard S.E."/>
            <person name="Bellgard M.I."/>
        </authorList>
    </citation>
    <scope>NUCLEOTIDE SEQUENCE</scope>
    <source>
        <tissue evidence="1">Shoot tissue taken approximately 20 cm above the soil surface</tissue>
    </source>
</reference>
<sequence length="21" mass="2408">MQEAENSFQTCKCYRLRGAAT</sequence>
<dbReference type="AlphaFoldDB" id="A0A0A9EM70"/>
<accession>A0A0A9EM70</accession>